<dbReference type="EMBL" id="BJVI01000027">
    <property type="protein sequence ID" value="GEL18876.1"/>
    <property type="molecule type" value="Genomic_DNA"/>
</dbReference>
<organism evidence="1 2">
    <name type="scientific">Pseudonocardia asaccharolytica DSM 44247 = NBRC 16224</name>
    <dbReference type="NCBI Taxonomy" id="1123024"/>
    <lineage>
        <taxon>Bacteria</taxon>
        <taxon>Bacillati</taxon>
        <taxon>Actinomycetota</taxon>
        <taxon>Actinomycetes</taxon>
        <taxon>Pseudonocardiales</taxon>
        <taxon>Pseudonocardiaceae</taxon>
        <taxon>Pseudonocardia</taxon>
    </lineage>
</organism>
<proteinExistence type="predicted"/>
<dbReference type="Proteomes" id="UP000321328">
    <property type="component" value="Unassembled WGS sequence"/>
</dbReference>
<protein>
    <submittedName>
        <fullName evidence="1">Uncharacterized protein</fullName>
    </submittedName>
</protein>
<gene>
    <name evidence="1" type="ORF">PA7_27130</name>
</gene>
<dbReference type="STRING" id="1123024.GCA_000423625_00295"/>
<dbReference type="AlphaFoldDB" id="A0A511D259"/>
<reference evidence="1 2" key="1">
    <citation type="submission" date="2019-07" db="EMBL/GenBank/DDBJ databases">
        <title>Whole genome shotgun sequence of Pseudonocardia asaccharolytica NBRC 16224.</title>
        <authorList>
            <person name="Hosoyama A."/>
            <person name="Uohara A."/>
            <person name="Ohji S."/>
            <person name="Ichikawa N."/>
        </authorList>
    </citation>
    <scope>NUCLEOTIDE SEQUENCE [LARGE SCALE GENOMIC DNA]</scope>
    <source>
        <strain evidence="1 2">NBRC 16224</strain>
    </source>
</reference>
<sequence length="95" mass="10404">MLLPHTPTPPGLVALTFAEVRQATAALPDVCVYLLECLHEVRRALDPHPLDPATLDAIAEQARLVVDGAARSDLLPEDLARLRHAYSRHFPRGPP</sequence>
<evidence type="ECO:0000313" key="1">
    <source>
        <dbReference type="EMBL" id="GEL18876.1"/>
    </source>
</evidence>
<accession>A0A511D259</accession>
<name>A0A511D259_9PSEU</name>
<comment type="caution">
    <text evidence="1">The sequence shown here is derived from an EMBL/GenBank/DDBJ whole genome shotgun (WGS) entry which is preliminary data.</text>
</comment>
<evidence type="ECO:0000313" key="2">
    <source>
        <dbReference type="Proteomes" id="UP000321328"/>
    </source>
</evidence>
<keyword evidence="2" id="KW-1185">Reference proteome</keyword>